<feature type="domain" description="Phosphatidic acid phosphatase type 2/haloperoxidase" evidence="5">
    <location>
        <begin position="54"/>
        <end position="164"/>
    </location>
</feature>
<dbReference type="STRING" id="1137284.GCA_001418205_00491"/>
<dbReference type="Proteomes" id="UP000182769">
    <property type="component" value="Unassembled WGS sequence"/>
</dbReference>
<evidence type="ECO:0000256" key="3">
    <source>
        <dbReference type="ARBA" id="ARBA00047594"/>
    </source>
</evidence>
<protein>
    <recommendedName>
        <fullName evidence="1">undecaprenyl-diphosphate phosphatase</fullName>
        <ecNumber evidence="1">3.6.1.27</ecNumber>
    </recommendedName>
    <alternativeName>
        <fullName evidence="2">Undecaprenyl pyrophosphate phosphatase</fullName>
    </alternativeName>
</protein>
<keyword evidence="4" id="KW-1133">Transmembrane helix</keyword>
<keyword evidence="4" id="KW-0472">Membrane</keyword>
<feature type="transmembrane region" description="Helical" evidence="4">
    <location>
        <begin position="97"/>
        <end position="116"/>
    </location>
</feature>
<accession>A0A0K6IHR6</accession>
<dbReference type="Pfam" id="PF01569">
    <property type="entry name" value="PAP2"/>
    <property type="match status" value="1"/>
</dbReference>
<evidence type="ECO:0000256" key="1">
    <source>
        <dbReference type="ARBA" id="ARBA00012374"/>
    </source>
</evidence>
<feature type="transmembrane region" description="Helical" evidence="4">
    <location>
        <begin position="149"/>
        <end position="167"/>
    </location>
</feature>
<name>A0A0K6IHR6_9GAMM</name>
<feature type="transmembrane region" description="Helical" evidence="4">
    <location>
        <begin position="58"/>
        <end position="77"/>
    </location>
</feature>
<dbReference type="InterPro" id="IPR036938">
    <property type="entry name" value="PAP2/HPO_sf"/>
</dbReference>
<dbReference type="GO" id="GO:0050380">
    <property type="term" value="F:undecaprenyl-diphosphatase activity"/>
    <property type="evidence" value="ECO:0007669"/>
    <property type="project" value="UniProtKB-EC"/>
</dbReference>
<proteinExistence type="predicted"/>
<comment type="catalytic activity">
    <reaction evidence="3">
        <text>di-trans,octa-cis-undecaprenyl diphosphate + H2O = di-trans,octa-cis-undecaprenyl phosphate + phosphate + H(+)</text>
        <dbReference type="Rhea" id="RHEA:28094"/>
        <dbReference type="ChEBI" id="CHEBI:15377"/>
        <dbReference type="ChEBI" id="CHEBI:15378"/>
        <dbReference type="ChEBI" id="CHEBI:43474"/>
        <dbReference type="ChEBI" id="CHEBI:58405"/>
        <dbReference type="ChEBI" id="CHEBI:60392"/>
        <dbReference type="EC" id="3.6.1.27"/>
    </reaction>
</comment>
<keyword evidence="4" id="KW-0812">Transmembrane</keyword>
<keyword evidence="7" id="KW-1185">Reference proteome</keyword>
<evidence type="ECO:0000313" key="6">
    <source>
        <dbReference type="EMBL" id="CUB02649.1"/>
    </source>
</evidence>
<feature type="transmembrane region" description="Helical" evidence="4">
    <location>
        <begin position="123"/>
        <end position="143"/>
    </location>
</feature>
<organism evidence="6 7">
    <name type="scientific">Marinomonas fungiae</name>
    <dbReference type="NCBI Taxonomy" id="1137284"/>
    <lineage>
        <taxon>Bacteria</taxon>
        <taxon>Pseudomonadati</taxon>
        <taxon>Pseudomonadota</taxon>
        <taxon>Gammaproteobacteria</taxon>
        <taxon>Oceanospirillales</taxon>
        <taxon>Oceanospirillaceae</taxon>
        <taxon>Marinomonas</taxon>
    </lineage>
</organism>
<dbReference type="Gene3D" id="1.20.144.10">
    <property type="entry name" value="Phosphatidic acid phosphatase type 2/haloperoxidase"/>
    <property type="match status" value="1"/>
</dbReference>
<dbReference type="InterPro" id="IPR000326">
    <property type="entry name" value="PAP2/HPO"/>
</dbReference>
<dbReference type="InterPro" id="IPR033879">
    <property type="entry name" value="UPP_Pase"/>
</dbReference>
<dbReference type="EC" id="3.6.1.27" evidence="1"/>
<dbReference type="GO" id="GO:0005886">
    <property type="term" value="C:plasma membrane"/>
    <property type="evidence" value="ECO:0007669"/>
    <property type="project" value="InterPro"/>
</dbReference>
<dbReference type="RefSeq" id="WP_055461600.1">
    <property type="nucleotide sequence ID" value="NZ_CYHG01000001.1"/>
</dbReference>
<feature type="transmembrane region" description="Helical" evidence="4">
    <location>
        <begin position="20"/>
        <end position="46"/>
    </location>
</feature>
<dbReference type="CDD" id="cd03385">
    <property type="entry name" value="PAP2_BcrC_like"/>
    <property type="match status" value="1"/>
</dbReference>
<dbReference type="EMBL" id="CYHG01000001">
    <property type="protein sequence ID" value="CUB02649.1"/>
    <property type="molecule type" value="Genomic_DNA"/>
</dbReference>
<evidence type="ECO:0000259" key="5">
    <source>
        <dbReference type="SMART" id="SM00014"/>
    </source>
</evidence>
<dbReference type="AlphaFoldDB" id="A0A0K6IHR6"/>
<dbReference type="SMART" id="SM00014">
    <property type="entry name" value="acidPPc"/>
    <property type="match status" value="1"/>
</dbReference>
<evidence type="ECO:0000256" key="2">
    <source>
        <dbReference type="ARBA" id="ARBA00032707"/>
    </source>
</evidence>
<dbReference type="SUPFAM" id="SSF48317">
    <property type="entry name" value="Acid phosphatase/Vanadium-dependent haloperoxidase"/>
    <property type="match status" value="1"/>
</dbReference>
<evidence type="ECO:0000256" key="4">
    <source>
        <dbReference type="SAM" id="Phobius"/>
    </source>
</evidence>
<dbReference type="PANTHER" id="PTHR14969:SF13">
    <property type="entry name" value="AT30094P"/>
    <property type="match status" value="1"/>
</dbReference>
<dbReference type="OrthoDB" id="9780507at2"/>
<reference evidence="7" key="1">
    <citation type="submission" date="2015-08" db="EMBL/GenBank/DDBJ databases">
        <authorList>
            <person name="Varghese N."/>
        </authorList>
    </citation>
    <scope>NUCLEOTIDE SEQUENCE [LARGE SCALE GENOMIC DNA]</scope>
    <source>
        <strain evidence="7">JCM 18476</strain>
    </source>
</reference>
<gene>
    <name evidence="6" type="ORF">Ga0061065_101490</name>
</gene>
<sequence length="193" mass="21936">MEPLNQSLFLLINASHQPNVALLGLTKFLAQVPVFFALLCLVLMWLKDNLSKSVVLNAIYVTSFALLVNFVISLMWQHNRPFVDHIGLTFIRHTPDSSFPSDHVTFLACIAFCLSLDKHYHSLGICLLGLSLATAWARVFSGVHYPFDVLGAYALSALWCGLFEYYCARRVKPFNHIVIQKLRAISQRIFHFH</sequence>
<dbReference type="PANTHER" id="PTHR14969">
    <property type="entry name" value="SPHINGOSINE-1-PHOSPHATE PHOSPHOHYDROLASE"/>
    <property type="match status" value="1"/>
</dbReference>
<evidence type="ECO:0000313" key="7">
    <source>
        <dbReference type="Proteomes" id="UP000182769"/>
    </source>
</evidence>